<keyword evidence="5" id="KW-0148">Chlorophyll</keyword>
<evidence type="ECO:0000256" key="3">
    <source>
        <dbReference type="ARBA" id="ARBA00022531"/>
    </source>
</evidence>
<evidence type="ECO:0000256" key="1">
    <source>
        <dbReference type="ARBA" id="ARBA00004229"/>
    </source>
</evidence>
<keyword evidence="4" id="KW-0934">Plastid</keyword>
<feature type="binding site" description="axial binding residue" evidence="5">
    <location>
        <position position="217"/>
    </location>
    <ligand>
        <name>chlorophyll a</name>
        <dbReference type="ChEBI" id="CHEBI:58416"/>
        <label>3</label>
    </ligand>
    <ligandPart>
        <name>Mg</name>
        <dbReference type="ChEBI" id="CHEBI:25107"/>
    </ligandPart>
</feature>
<gene>
    <name evidence="7" type="ORF">CPEL01642_LOCUS20688</name>
</gene>
<comment type="subcellular location">
    <subcellularLocation>
        <location evidence="1">Plastid</location>
        <location evidence="1">Chloroplast</location>
    </subcellularLocation>
</comment>
<organism evidence="7">
    <name type="scientific">Coccolithus braarudii</name>
    <dbReference type="NCBI Taxonomy" id="221442"/>
    <lineage>
        <taxon>Eukaryota</taxon>
        <taxon>Haptista</taxon>
        <taxon>Haptophyta</taxon>
        <taxon>Prymnesiophyceae</taxon>
        <taxon>Coccolithales</taxon>
        <taxon>Coccolithaceae</taxon>
        <taxon>Coccolithus</taxon>
    </lineage>
</organism>
<feature type="signal peptide" evidence="6">
    <location>
        <begin position="1"/>
        <end position="18"/>
    </location>
</feature>
<dbReference type="AlphaFoldDB" id="A0A7S0LMQ7"/>
<keyword evidence="5" id="KW-0157">Chromophore</keyword>
<evidence type="ECO:0000313" key="7">
    <source>
        <dbReference type="EMBL" id="CAD8617307.1"/>
    </source>
</evidence>
<feature type="chain" id="PRO_5031254519" description="Plastid light harvesting protein" evidence="6">
    <location>
        <begin position="19"/>
        <end position="290"/>
    </location>
</feature>
<feature type="binding site" description="axial binding residue" evidence="5">
    <location>
        <position position="81"/>
    </location>
    <ligand>
        <name>chlorophyll b</name>
        <dbReference type="ChEBI" id="CHEBI:61721"/>
        <label>1</label>
    </ligand>
    <ligandPart>
        <name>Mg</name>
        <dbReference type="ChEBI" id="CHEBI:25107"/>
    </ligandPart>
</feature>
<dbReference type="EMBL" id="HBEY01043234">
    <property type="protein sequence ID" value="CAD8617307.1"/>
    <property type="molecule type" value="Transcribed_RNA"/>
</dbReference>
<feature type="binding site" description="axial binding residue" evidence="5">
    <location>
        <position position="220"/>
    </location>
    <ligand>
        <name>chlorophyll a</name>
        <dbReference type="ChEBI" id="CHEBI:58416"/>
        <label>4</label>
    </ligand>
    <ligandPart>
        <name>Mg</name>
        <dbReference type="ChEBI" id="CHEBI:25107"/>
    </ligandPart>
</feature>
<keyword evidence="2" id="KW-0150">Chloroplast</keyword>
<dbReference type="InterPro" id="IPR022796">
    <property type="entry name" value="Chloroa_b-bind"/>
</dbReference>
<dbReference type="SUPFAM" id="SSF103511">
    <property type="entry name" value="Chlorophyll a-b binding protein"/>
    <property type="match status" value="1"/>
</dbReference>
<accession>A0A7S0LMQ7</accession>
<dbReference type="GO" id="GO:0009507">
    <property type="term" value="C:chloroplast"/>
    <property type="evidence" value="ECO:0007669"/>
    <property type="project" value="UniProtKB-SubCell"/>
</dbReference>
<dbReference type="PANTHER" id="PTHR21649">
    <property type="entry name" value="CHLOROPHYLL A/B BINDING PROTEIN"/>
    <property type="match status" value="1"/>
</dbReference>
<dbReference type="Pfam" id="PF00504">
    <property type="entry name" value="Chloroa_b-bind"/>
    <property type="match status" value="1"/>
</dbReference>
<dbReference type="GO" id="GO:0009765">
    <property type="term" value="P:photosynthesis, light harvesting"/>
    <property type="evidence" value="ECO:0007669"/>
    <property type="project" value="InterPro"/>
</dbReference>
<sequence length="290" mass="30507">MLALSSLSPLALTAPSLATSRASVPQMKAAGGKAELEALAEAQNIPMGFYDPLKLADQDFWGQGNEATIGWLRHAEIKHGRVSMAAFIGYIVGANKITFPWALTGGPLAGQGPFEGVSGETIMFSDIADAGAPMAQWDALPSSAKLQILGTIFILEWIGETPQAGGEPHYMKGGKPGFYPSLKEAEGVPHPVPFDLFNPFGFIEQTEQQKERGRNVEINNGRAAMLGIFGFISASKGLAVPGLDAIEGVGRYDGIYMGPFSSGDAGLPFVSSMLESIPPLARVLAANAGQ</sequence>
<evidence type="ECO:0008006" key="8">
    <source>
        <dbReference type="Google" id="ProtNLM"/>
    </source>
</evidence>
<evidence type="ECO:0000256" key="2">
    <source>
        <dbReference type="ARBA" id="ARBA00022528"/>
    </source>
</evidence>
<evidence type="ECO:0000256" key="5">
    <source>
        <dbReference type="PIRSR" id="PIRSR601344-1"/>
    </source>
</evidence>
<name>A0A7S0LMQ7_9EUKA</name>
<dbReference type="GO" id="GO:0016020">
    <property type="term" value="C:membrane"/>
    <property type="evidence" value="ECO:0007669"/>
    <property type="project" value="InterPro"/>
</dbReference>
<protein>
    <recommendedName>
        <fullName evidence="8">Plastid light harvesting protein</fullName>
    </recommendedName>
</protein>
<keyword evidence="3" id="KW-0602">Photosynthesis</keyword>
<dbReference type="InterPro" id="IPR001344">
    <property type="entry name" value="Chloro_AB-bd_pln"/>
</dbReference>
<feature type="binding site" evidence="5">
    <location>
        <position position="76"/>
    </location>
    <ligand>
        <name>chlorophyll a</name>
        <dbReference type="ChEBI" id="CHEBI:58416"/>
        <label>1</label>
    </ligand>
</feature>
<feature type="binding site" evidence="5">
    <location>
        <position position="79"/>
    </location>
    <ligand>
        <name>chlorophyll a</name>
        <dbReference type="ChEBI" id="CHEBI:58416"/>
        <label>1</label>
    </ligand>
</feature>
<feature type="binding site" evidence="5">
    <location>
        <position position="222"/>
    </location>
    <ligand>
        <name>chlorophyll a</name>
        <dbReference type="ChEBI" id="CHEBI:58416"/>
        <label>1</label>
    </ligand>
</feature>
<reference evidence="7" key="1">
    <citation type="submission" date="2021-01" db="EMBL/GenBank/DDBJ databases">
        <authorList>
            <person name="Corre E."/>
            <person name="Pelletier E."/>
            <person name="Niang G."/>
            <person name="Scheremetjew M."/>
            <person name="Finn R."/>
            <person name="Kale V."/>
            <person name="Holt S."/>
            <person name="Cochrane G."/>
            <person name="Meng A."/>
            <person name="Brown T."/>
            <person name="Cohen L."/>
        </authorList>
    </citation>
    <scope>NUCLEOTIDE SEQUENCE</scope>
    <source>
        <strain evidence="7">PLY182g</strain>
    </source>
</reference>
<feature type="binding site" description="axial binding residue" evidence="5">
    <location>
        <position position="182"/>
    </location>
    <ligand>
        <name>chlorophyll b</name>
        <dbReference type="ChEBI" id="CHEBI:61721"/>
        <label>1</label>
    </ligand>
    <ligandPart>
        <name>Mg</name>
        <dbReference type="ChEBI" id="CHEBI:25107"/>
    </ligandPart>
</feature>
<keyword evidence="6" id="KW-0732">Signal</keyword>
<evidence type="ECO:0000256" key="6">
    <source>
        <dbReference type="SAM" id="SignalP"/>
    </source>
</evidence>
<dbReference type="Gene3D" id="1.10.3460.10">
    <property type="entry name" value="Chlorophyll a/b binding protein domain"/>
    <property type="match status" value="1"/>
</dbReference>
<proteinExistence type="predicted"/>
<dbReference type="GO" id="GO:0016168">
    <property type="term" value="F:chlorophyll binding"/>
    <property type="evidence" value="ECO:0007669"/>
    <property type="project" value="UniProtKB-KW"/>
</dbReference>
<evidence type="ECO:0000256" key="4">
    <source>
        <dbReference type="ARBA" id="ARBA00022640"/>
    </source>
</evidence>